<sequence>MTLAKLPTPPEGFEIVTEGSLRPGDLAWNPSDETWGKPNKYDFEALGRQIPYYYAVARKTKSSP</sequence>
<protein>
    <submittedName>
        <fullName evidence="1">Uncharacterized protein</fullName>
    </submittedName>
</protein>
<dbReference type="EMBL" id="CP031226">
    <property type="protein sequence ID" value="AXH59873.1"/>
    <property type="molecule type" value="Genomic_DNA"/>
</dbReference>
<keyword evidence="1" id="KW-0614">Plasmid</keyword>
<geneLocation type="plasmid" evidence="2">
    <name>pmppla107</name>
</geneLocation>
<dbReference type="RefSeq" id="WP_005741830.1">
    <property type="nucleotide sequence ID" value="NZ_CP031226.1"/>
</dbReference>
<evidence type="ECO:0000313" key="1">
    <source>
        <dbReference type="EMBL" id="AXH59873.1"/>
    </source>
</evidence>
<dbReference type="Proteomes" id="UP000006426">
    <property type="component" value="Plasmid pmppla107"/>
</dbReference>
<dbReference type="GeneID" id="39474635"/>
<gene>
    <name evidence="1" type="ORF">PLA107_032120</name>
</gene>
<name>A0AAD0V9K2_PSEAV</name>
<evidence type="ECO:0000313" key="2">
    <source>
        <dbReference type="Proteomes" id="UP000006426"/>
    </source>
</evidence>
<organism evidence="1 2">
    <name type="scientific">Pseudomonas amygdali pv. lachrymans str. M301315</name>
    <dbReference type="NCBI Taxonomy" id="629260"/>
    <lineage>
        <taxon>Bacteria</taxon>
        <taxon>Pseudomonadati</taxon>
        <taxon>Pseudomonadota</taxon>
        <taxon>Gammaproteobacteria</taxon>
        <taxon>Pseudomonadales</taxon>
        <taxon>Pseudomonadaceae</taxon>
        <taxon>Pseudomonas</taxon>
        <taxon>Pseudomonas amygdali</taxon>
    </lineage>
</organism>
<accession>A0AAD0V9K2</accession>
<dbReference type="AlphaFoldDB" id="A0AAD0V9K2"/>
<proteinExistence type="predicted"/>
<reference evidence="1 2" key="1">
    <citation type="journal article" date="2011" name="PLoS Pathog.">
        <title>Dynamic evolution of pathogenicity revealed by sequencing and comparative genomics of 19 Pseudomonas syringae isolates.</title>
        <authorList>
            <person name="Baltrus D.A."/>
            <person name="Nishimura M.T."/>
            <person name="Romanchuk A."/>
            <person name="Chang J.H."/>
            <person name="Mukhtar M.S."/>
            <person name="Cherkis K."/>
            <person name="Roach J."/>
            <person name="Grant S.R."/>
            <person name="Jones C.D."/>
            <person name="Dangl J.L."/>
        </authorList>
    </citation>
    <scope>NUCLEOTIDE SEQUENCE [LARGE SCALE GENOMIC DNA]</scope>
    <source>
        <strain evidence="1 2">M301315</strain>
    </source>
</reference>